<name>A0A2C9CVV4_9RHOB</name>
<comment type="subcellular location">
    <subcellularLocation>
        <location evidence="1">Cell membrane</location>
    </subcellularLocation>
</comment>
<keyword evidence="4 11" id="KW-0808">Transferase</keyword>
<feature type="domain" description="Bacterial sugar transferase" evidence="10">
    <location>
        <begin position="32"/>
        <end position="222"/>
    </location>
</feature>
<dbReference type="OrthoDB" id="9808602at2"/>
<feature type="transmembrane region" description="Helical" evidence="9">
    <location>
        <begin position="37"/>
        <end position="58"/>
    </location>
</feature>
<evidence type="ECO:0000256" key="1">
    <source>
        <dbReference type="ARBA" id="ARBA00004236"/>
    </source>
</evidence>
<evidence type="ECO:0000256" key="8">
    <source>
        <dbReference type="ARBA" id="ARBA00023169"/>
    </source>
</evidence>
<evidence type="ECO:0000256" key="2">
    <source>
        <dbReference type="ARBA" id="ARBA00006464"/>
    </source>
</evidence>
<evidence type="ECO:0000256" key="3">
    <source>
        <dbReference type="ARBA" id="ARBA00022475"/>
    </source>
</evidence>
<dbReference type="GO" id="GO:0016780">
    <property type="term" value="F:phosphotransferase activity, for other substituted phosphate groups"/>
    <property type="evidence" value="ECO:0007669"/>
    <property type="project" value="TreeGrafter"/>
</dbReference>
<organism evidence="11 12">
    <name type="scientific">Pontivivens marinum</name>
    <dbReference type="NCBI Taxonomy" id="1690039"/>
    <lineage>
        <taxon>Bacteria</taxon>
        <taxon>Pseudomonadati</taxon>
        <taxon>Pseudomonadota</taxon>
        <taxon>Alphaproteobacteria</taxon>
        <taxon>Rhodobacterales</taxon>
        <taxon>Paracoccaceae</taxon>
        <taxon>Pontivivens</taxon>
    </lineage>
</organism>
<keyword evidence="8" id="KW-0270">Exopolysaccharide synthesis</keyword>
<evidence type="ECO:0000256" key="7">
    <source>
        <dbReference type="ARBA" id="ARBA00023136"/>
    </source>
</evidence>
<evidence type="ECO:0000256" key="9">
    <source>
        <dbReference type="SAM" id="Phobius"/>
    </source>
</evidence>
<comment type="similarity">
    <text evidence="2">Belongs to the bacterial sugar transferase family.</text>
</comment>
<evidence type="ECO:0000256" key="6">
    <source>
        <dbReference type="ARBA" id="ARBA00022989"/>
    </source>
</evidence>
<evidence type="ECO:0000256" key="5">
    <source>
        <dbReference type="ARBA" id="ARBA00022692"/>
    </source>
</evidence>
<keyword evidence="6 9" id="KW-1133">Transmembrane helix</keyword>
<protein>
    <submittedName>
        <fullName evidence="11">Sugar transferase involved in LPS biosynthesis (Colanic, teichoic acid)</fullName>
    </submittedName>
</protein>
<sequence>MKDLEIMESHEARRLHATPLKPVSYYNDYGLKRMIDLLGSAVLLIILSPVFLFFWLAIRRDGGPGLYSQQRVGRHGKIFTCWKLRSMCVNAEQRLAEHIASDPVAATEWAVSQKLKNDPRITSIGRVIRKYSIDELPQIWNVLRGDMSFVGPRPFMPCQQELYSGDTDGYYATRPGITGLWQVSCRNDASFATRVVYDSRYAADLSLMNDIRICLATVRVVLRGTGH</sequence>
<keyword evidence="12" id="KW-1185">Reference proteome</keyword>
<evidence type="ECO:0000313" key="11">
    <source>
        <dbReference type="EMBL" id="SOH95434.1"/>
    </source>
</evidence>
<dbReference type="GO" id="GO:0005886">
    <property type="term" value="C:plasma membrane"/>
    <property type="evidence" value="ECO:0007669"/>
    <property type="project" value="UniProtKB-SubCell"/>
</dbReference>
<keyword evidence="5 9" id="KW-0812">Transmembrane</keyword>
<reference evidence="12" key="1">
    <citation type="submission" date="2017-09" db="EMBL/GenBank/DDBJ databases">
        <authorList>
            <person name="Varghese N."/>
            <person name="Submissions S."/>
        </authorList>
    </citation>
    <scope>NUCLEOTIDE SEQUENCE [LARGE SCALE GENOMIC DNA]</scope>
    <source>
        <strain evidence="12">C7</strain>
    </source>
</reference>
<keyword evidence="3" id="KW-1003">Cell membrane</keyword>
<dbReference type="RefSeq" id="WP_145996763.1">
    <property type="nucleotide sequence ID" value="NZ_OCTN01000011.1"/>
</dbReference>
<dbReference type="Pfam" id="PF02397">
    <property type="entry name" value="Bac_transf"/>
    <property type="match status" value="1"/>
</dbReference>
<dbReference type="AlphaFoldDB" id="A0A2C9CVV4"/>
<gene>
    <name evidence="11" type="ORF">SAMN06273572_11113</name>
</gene>
<proteinExistence type="inferred from homology"/>
<dbReference type="EMBL" id="OCTN01000011">
    <property type="protein sequence ID" value="SOH95434.1"/>
    <property type="molecule type" value="Genomic_DNA"/>
</dbReference>
<dbReference type="InterPro" id="IPR003362">
    <property type="entry name" value="Bact_transf"/>
</dbReference>
<dbReference type="PANTHER" id="PTHR30576:SF4">
    <property type="entry name" value="UNDECAPRENYL-PHOSPHATE GALACTOSE PHOSPHOTRANSFERASE"/>
    <property type="match status" value="1"/>
</dbReference>
<evidence type="ECO:0000313" key="12">
    <source>
        <dbReference type="Proteomes" id="UP000220034"/>
    </source>
</evidence>
<dbReference type="PANTHER" id="PTHR30576">
    <property type="entry name" value="COLANIC BIOSYNTHESIS UDP-GLUCOSE LIPID CARRIER TRANSFERASE"/>
    <property type="match status" value="1"/>
</dbReference>
<dbReference type="Proteomes" id="UP000220034">
    <property type="component" value="Unassembled WGS sequence"/>
</dbReference>
<keyword evidence="7 9" id="KW-0472">Membrane</keyword>
<evidence type="ECO:0000259" key="10">
    <source>
        <dbReference type="Pfam" id="PF02397"/>
    </source>
</evidence>
<evidence type="ECO:0000256" key="4">
    <source>
        <dbReference type="ARBA" id="ARBA00022679"/>
    </source>
</evidence>
<dbReference type="GO" id="GO:0000271">
    <property type="term" value="P:polysaccharide biosynthetic process"/>
    <property type="evidence" value="ECO:0007669"/>
    <property type="project" value="UniProtKB-KW"/>
</dbReference>
<accession>A0A2C9CVV4</accession>